<sequence>MTQEWNFTDLEFKVLWERHTDTRLPQPFMFTSRTQFLDQYEWEKYRTWEQLRDSLDSSFIEVLETCFRPEVYVVVYGWVDQDMDNPETRIRVRAVRAGTRGYVITQLPGETLWHSGGYKIVECGPHGLAEAVVAALPEVSAGRRGNFAITADQQDDLERFQANVSLVSEDSHESASEQHNRFFRMPATTTGAITVNQGRSMFGPRGIGAQIMLWRDLVDDGRYLIELNQAPVAIGTGRKRLTTTLDTAISDMVERTDTHWESVEARTVRRW</sequence>
<keyword evidence="4" id="KW-0143">Chaperone</keyword>
<organism evidence="5 6">
    <name type="scientific">Nocardia callitridis</name>
    <dbReference type="NCBI Taxonomy" id="648753"/>
    <lineage>
        <taxon>Bacteria</taxon>
        <taxon>Bacillati</taxon>
        <taxon>Actinomycetota</taxon>
        <taxon>Actinomycetes</taxon>
        <taxon>Mycobacteriales</taxon>
        <taxon>Nocardiaceae</taxon>
        <taxon>Nocardia</taxon>
    </lineage>
</organism>
<keyword evidence="6" id="KW-1185">Reference proteome</keyword>
<evidence type="ECO:0008006" key="7">
    <source>
        <dbReference type="Google" id="ProtNLM"/>
    </source>
</evidence>
<reference evidence="6" key="1">
    <citation type="journal article" date="2019" name="Int. J. Syst. Evol. Microbiol.">
        <title>The Global Catalogue of Microorganisms (GCM) 10K type strain sequencing project: providing services to taxonomists for standard genome sequencing and annotation.</title>
        <authorList>
            <consortium name="The Broad Institute Genomics Platform"/>
            <consortium name="The Broad Institute Genome Sequencing Center for Infectious Disease"/>
            <person name="Wu L."/>
            <person name="Ma J."/>
        </authorList>
    </citation>
    <scope>NUCLEOTIDE SEQUENCE [LARGE SCALE GENOMIC DNA]</scope>
    <source>
        <strain evidence="6">JCM 18298</strain>
    </source>
</reference>
<evidence type="ECO:0000313" key="5">
    <source>
        <dbReference type="EMBL" id="GAA5067033.1"/>
    </source>
</evidence>
<comment type="caution">
    <text evidence="5">The sequence shown here is derived from an EMBL/GenBank/DDBJ whole genome shotgun (WGS) entry which is preliminary data.</text>
</comment>
<comment type="similarity">
    <text evidence="2">Belongs to the EspG family.</text>
</comment>
<evidence type="ECO:0000256" key="2">
    <source>
        <dbReference type="ARBA" id="ARBA00006411"/>
    </source>
</evidence>
<dbReference type="RefSeq" id="WP_345499180.1">
    <property type="nucleotide sequence ID" value="NZ_BAABJM010000007.1"/>
</dbReference>
<keyword evidence="3" id="KW-0963">Cytoplasm</keyword>
<accession>A0ABP9KZT3</accession>
<dbReference type="InterPro" id="IPR025734">
    <property type="entry name" value="EspG"/>
</dbReference>
<dbReference type="Proteomes" id="UP001500603">
    <property type="component" value="Unassembled WGS sequence"/>
</dbReference>
<name>A0ABP9KZT3_9NOCA</name>
<protein>
    <recommendedName>
        <fullName evidence="7">ESX secretion-associated protein EspG</fullName>
    </recommendedName>
</protein>
<comment type="subcellular location">
    <subcellularLocation>
        <location evidence="1">Cytoplasm</location>
    </subcellularLocation>
</comment>
<evidence type="ECO:0000313" key="6">
    <source>
        <dbReference type="Proteomes" id="UP001500603"/>
    </source>
</evidence>
<evidence type="ECO:0000256" key="1">
    <source>
        <dbReference type="ARBA" id="ARBA00004496"/>
    </source>
</evidence>
<evidence type="ECO:0000256" key="4">
    <source>
        <dbReference type="ARBA" id="ARBA00023186"/>
    </source>
</evidence>
<evidence type="ECO:0000256" key="3">
    <source>
        <dbReference type="ARBA" id="ARBA00022490"/>
    </source>
</evidence>
<gene>
    <name evidence="5" type="ORF">GCM10023318_55820</name>
</gene>
<dbReference type="EMBL" id="BAABJM010000007">
    <property type="protein sequence ID" value="GAA5067033.1"/>
    <property type="molecule type" value="Genomic_DNA"/>
</dbReference>
<proteinExistence type="inferred from homology"/>
<dbReference type="Pfam" id="PF14011">
    <property type="entry name" value="ESX-1_EspG"/>
    <property type="match status" value="1"/>
</dbReference>